<dbReference type="InterPro" id="IPR050921">
    <property type="entry name" value="T4SS_GSP_E_ATPase"/>
</dbReference>
<dbReference type="PANTHER" id="PTHR30486:SF15">
    <property type="entry name" value="TYPE II_IV SECRETION SYSTEM ATPASE"/>
    <property type="match status" value="1"/>
</dbReference>
<comment type="similarity">
    <text evidence="1">Belongs to the GSP E family.</text>
</comment>
<dbReference type="GO" id="GO:0016887">
    <property type="term" value="F:ATP hydrolysis activity"/>
    <property type="evidence" value="ECO:0007669"/>
    <property type="project" value="InterPro"/>
</dbReference>
<dbReference type="SUPFAM" id="SSF52540">
    <property type="entry name" value="P-loop containing nucleoside triphosphate hydrolases"/>
    <property type="match status" value="1"/>
</dbReference>
<dbReference type="CDD" id="cd01130">
    <property type="entry name" value="VirB11-like_ATPase"/>
    <property type="match status" value="1"/>
</dbReference>
<dbReference type="AlphaFoldDB" id="A0A346A0U6"/>
<evidence type="ECO:0000256" key="1">
    <source>
        <dbReference type="ARBA" id="ARBA00006611"/>
    </source>
</evidence>
<dbReference type="InterPro" id="IPR001482">
    <property type="entry name" value="T2SS/T4SS_dom"/>
</dbReference>
<dbReference type="Gene3D" id="3.30.450.380">
    <property type="match status" value="1"/>
</dbReference>
<protein>
    <submittedName>
        <fullName evidence="4">CpaF family protein</fullName>
    </submittedName>
</protein>
<dbReference type="PANTHER" id="PTHR30486">
    <property type="entry name" value="TWITCHING MOTILITY PROTEIN PILT"/>
    <property type="match status" value="1"/>
</dbReference>
<feature type="compositionally biased region" description="Polar residues" evidence="2">
    <location>
        <begin position="61"/>
        <end position="70"/>
    </location>
</feature>
<feature type="compositionally biased region" description="Pro residues" evidence="2">
    <location>
        <begin position="29"/>
        <end position="38"/>
    </location>
</feature>
<dbReference type="FunFam" id="3.30.450.380:FF:000003">
    <property type="entry name" value="Pilus assembly protein CpaF"/>
    <property type="match status" value="1"/>
</dbReference>
<sequence length="512" mass="55829">MFGKRSATSEARDPAPAPRTPSPAFASPAPEPPKPAPQAPVDTGRTPFPSDGLGAPLVSAPSPTRAPSSVNMVPKAIDTRRSEAYYETKSTIFGALIEAIDLAQLARLDADSAREEIRDIVNEIIAIKNIVMSISEQEDLLDDICNDVLGFGPLEPLLSRDDIADIMVNGSGTVYIEVAGKIQKTGIRFRDNQQLLNICQRIVSQIGRRVDESSPICDARLPDGSRVNAIVPPLAIDGPALTIRKFKKDKLTLDQLVKFGTITPQGAEILRIVGRSRVNTLVSGGTGSGKTTLLNCLTQFIDDDERIITCEDAAELQLQQPHVVRLETRPPNLEGEGQVTMRDLVRNCLRMRPERIIVGEVRGPEAFDLLQAMNTGHDGSMGTLHANNPREALSRLESMITMGGFTLPSRTIREMIVASVDVVIQAARLRDGSRRITHITEVMGMEGDVIITQDLFVYDMIGEDAKGNIIGRHRATGIGRPRFWDRARYYGEEGRLAAALDAAEAANEEMRG</sequence>
<feature type="domain" description="Bacterial type II secretion system protein E" evidence="3">
    <location>
        <begin position="150"/>
        <end position="425"/>
    </location>
</feature>
<keyword evidence="5" id="KW-1185">Reference proteome</keyword>
<organism evidence="4 5">
    <name type="scientific">Pseudolabrys taiwanensis</name>
    <dbReference type="NCBI Taxonomy" id="331696"/>
    <lineage>
        <taxon>Bacteria</taxon>
        <taxon>Pseudomonadati</taxon>
        <taxon>Pseudomonadota</taxon>
        <taxon>Alphaproteobacteria</taxon>
        <taxon>Hyphomicrobiales</taxon>
        <taxon>Xanthobacteraceae</taxon>
        <taxon>Pseudolabrys</taxon>
    </lineage>
</organism>
<dbReference type="OrthoDB" id="9810761at2"/>
<dbReference type="KEGG" id="ptaw:DW352_21075"/>
<dbReference type="Pfam" id="PF00437">
    <property type="entry name" value="T2SSE"/>
    <property type="match status" value="1"/>
</dbReference>
<dbReference type="FunFam" id="3.40.50.300:FF:000521">
    <property type="entry name" value="Type II secretion system protein E"/>
    <property type="match status" value="1"/>
</dbReference>
<dbReference type="InterPro" id="IPR027417">
    <property type="entry name" value="P-loop_NTPase"/>
</dbReference>
<dbReference type="EMBL" id="CP031417">
    <property type="protein sequence ID" value="AXK82793.1"/>
    <property type="molecule type" value="Genomic_DNA"/>
</dbReference>
<reference evidence="4 5" key="1">
    <citation type="submission" date="2018-07" db="EMBL/GenBank/DDBJ databases">
        <authorList>
            <person name="Quirk P.G."/>
            <person name="Krulwich T.A."/>
        </authorList>
    </citation>
    <scope>NUCLEOTIDE SEQUENCE [LARGE SCALE GENOMIC DNA]</scope>
    <source>
        <strain evidence="4 5">CC-BB4</strain>
    </source>
</reference>
<evidence type="ECO:0000256" key="2">
    <source>
        <dbReference type="SAM" id="MobiDB-lite"/>
    </source>
</evidence>
<name>A0A346A0U6_9HYPH</name>
<accession>A0A346A0U6</accession>
<evidence type="ECO:0000259" key="3">
    <source>
        <dbReference type="Pfam" id="PF00437"/>
    </source>
</evidence>
<gene>
    <name evidence="4" type="ORF">DW352_21075</name>
</gene>
<feature type="region of interest" description="Disordered" evidence="2">
    <location>
        <begin position="1"/>
        <end position="70"/>
    </location>
</feature>
<dbReference type="Proteomes" id="UP000254889">
    <property type="component" value="Chromosome"/>
</dbReference>
<dbReference type="RefSeq" id="WP_115693172.1">
    <property type="nucleotide sequence ID" value="NZ_CP031417.1"/>
</dbReference>
<evidence type="ECO:0000313" key="4">
    <source>
        <dbReference type="EMBL" id="AXK82793.1"/>
    </source>
</evidence>
<dbReference type="Gene3D" id="3.40.50.300">
    <property type="entry name" value="P-loop containing nucleotide triphosphate hydrolases"/>
    <property type="match status" value="1"/>
</dbReference>
<proteinExistence type="inferred from homology"/>
<evidence type="ECO:0000313" key="5">
    <source>
        <dbReference type="Proteomes" id="UP000254889"/>
    </source>
</evidence>